<comment type="caution">
    <text evidence="1">The sequence shown here is derived from an EMBL/GenBank/DDBJ whole genome shotgun (WGS) entry which is preliminary data.</text>
</comment>
<name>A0A0H1R992_9HYPH</name>
<protein>
    <submittedName>
        <fullName evidence="1">Uncharacterized protein</fullName>
    </submittedName>
</protein>
<gene>
    <name evidence="1" type="ORF">AA309_19115</name>
</gene>
<sequence length="147" mass="16462">MRTCGEQMKLFGERRLAIAGIPRLLFAHHMNHLDAAQDHTGTARGLESEHGRNPPLDGPMILLNAIIEVGALSDANGFQFTLRSILQTALRITRQDRFAVRLAAVITILSGRRFRLRAWLRKRLAADRSRRSLNQNSTVSPVLSTAR</sequence>
<dbReference type="PATRIC" id="fig|1225564.3.peg.5108"/>
<organism evidence="1 2">
    <name type="scientific">Microvirga vignae</name>
    <dbReference type="NCBI Taxonomy" id="1225564"/>
    <lineage>
        <taxon>Bacteria</taxon>
        <taxon>Pseudomonadati</taxon>
        <taxon>Pseudomonadota</taxon>
        <taxon>Alphaproteobacteria</taxon>
        <taxon>Hyphomicrobiales</taxon>
        <taxon>Methylobacteriaceae</taxon>
        <taxon>Microvirga</taxon>
    </lineage>
</organism>
<dbReference type="AlphaFoldDB" id="A0A0H1R992"/>
<keyword evidence="2" id="KW-1185">Reference proteome</keyword>
<evidence type="ECO:0000313" key="1">
    <source>
        <dbReference type="EMBL" id="KLK91634.1"/>
    </source>
</evidence>
<dbReference type="Proteomes" id="UP000035489">
    <property type="component" value="Unassembled WGS sequence"/>
</dbReference>
<reference evidence="1 2" key="1">
    <citation type="submission" date="2015-05" db="EMBL/GenBank/DDBJ databases">
        <title>Draft genome sequence of Microvirga vignae strain BR3299, a novel nitrogen fixing bacteria isolated from Brazil semi-aired region.</title>
        <authorList>
            <person name="Zilli J.E."/>
            <person name="Passos S.R."/>
            <person name="Leite J."/>
            <person name="Baldani J.I."/>
            <person name="Xavier G.R."/>
            <person name="Rumjaneck N.G."/>
            <person name="Simoes-Araujo J.L."/>
        </authorList>
    </citation>
    <scope>NUCLEOTIDE SEQUENCE [LARGE SCALE GENOMIC DNA]</scope>
    <source>
        <strain evidence="1 2">BR3299</strain>
    </source>
</reference>
<evidence type="ECO:0000313" key="2">
    <source>
        <dbReference type="Proteomes" id="UP000035489"/>
    </source>
</evidence>
<accession>A0A0H1R992</accession>
<dbReference type="EMBL" id="LCYG01000052">
    <property type="protein sequence ID" value="KLK91634.1"/>
    <property type="molecule type" value="Genomic_DNA"/>
</dbReference>
<proteinExistence type="predicted"/>